<reference evidence="1" key="1">
    <citation type="journal article" date="2014" name="Front. Microbiol.">
        <title>High frequency of phylogenetically diverse reductive dehalogenase-homologous genes in deep subseafloor sedimentary metagenomes.</title>
        <authorList>
            <person name="Kawai M."/>
            <person name="Futagami T."/>
            <person name="Toyoda A."/>
            <person name="Takaki Y."/>
            <person name="Nishi S."/>
            <person name="Hori S."/>
            <person name="Arai W."/>
            <person name="Tsubouchi T."/>
            <person name="Morono Y."/>
            <person name="Uchiyama I."/>
            <person name="Ito T."/>
            <person name="Fujiyama A."/>
            <person name="Inagaki F."/>
            <person name="Takami H."/>
        </authorList>
    </citation>
    <scope>NUCLEOTIDE SEQUENCE</scope>
    <source>
        <strain evidence="1">Expedition CK06-06</strain>
    </source>
</reference>
<organism evidence="1">
    <name type="scientific">marine sediment metagenome</name>
    <dbReference type="NCBI Taxonomy" id="412755"/>
    <lineage>
        <taxon>unclassified sequences</taxon>
        <taxon>metagenomes</taxon>
        <taxon>ecological metagenomes</taxon>
    </lineage>
</organism>
<name>X0Y2H4_9ZZZZ</name>
<accession>X0Y2H4</accession>
<evidence type="ECO:0000313" key="1">
    <source>
        <dbReference type="EMBL" id="GAG31106.1"/>
    </source>
</evidence>
<sequence>MVSVYQYAALADVEAFTGIDYSAINSTKFTAALVDAKITLAERMVNGYMGVTVDQTTTDGIKMATIIIAAKILHNNLIELGFHGKDEHNLEIIDMSIPSILRLFLSYDAGVDAIPMSGADR</sequence>
<comment type="caution">
    <text evidence="1">The sequence shown here is derived from an EMBL/GenBank/DDBJ whole genome shotgun (WGS) entry which is preliminary data.</text>
</comment>
<proteinExistence type="predicted"/>
<dbReference type="AlphaFoldDB" id="X0Y2H4"/>
<gene>
    <name evidence="1" type="ORF">S01H1_66496</name>
</gene>
<protein>
    <submittedName>
        <fullName evidence="1">Uncharacterized protein</fullName>
    </submittedName>
</protein>
<dbReference type="EMBL" id="BARS01043973">
    <property type="protein sequence ID" value="GAG31106.1"/>
    <property type="molecule type" value="Genomic_DNA"/>
</dbReference>